<comment type="caution">
    <text evidence="1">The sequence shown here is derived from an EMBL/GenBank/DDBJ whole genome shotgun (WGS) entry which is preliminary data.</text>
</comment>
<name>A0A1B7YDD2_COLHI</name>
<dbReference type="KEGG" id="chig:CH63R_05795"/>
<dbReference type="EMBL" id="LTAN01000004">
    <property type="protein sequence ID" value="OBR10103.1"/>
    <property type="molecule type" value="Genomic_DNA"/>
</dbReference>
<dbReference type="RefSeq" id="XP_018158620.1">
    <property type="nucleotide sequence ID" value="XM_018300770.1"/>
</dbReference>
<accession>A0A1B7YDD2</accession>
<protein>
    <submittedName>
        <fullName evidence="1">Uncharacterized protein</fullName>
    </submittedName>
</protein>
<organism evidence="1 2">
    <name type="scientific">Colletotrichum higginsianum (strain IMI 349063)</name>
    <name type="common">Crucifer anthracnose fungus</name>
    <dbReference type="NCBI Taxonomy" id="759273"/>
    <lineage>
        <taxon>Eukaryota</taxon>
        <taxon>Fungi</taxon>
        <taxon>Dikarya</taxon>
        <taxon>Ascomycota</taxon>
        <taxon>Pezizomycotina</taxon>
        <taxon>Sordariomycetes</taxon>
        <taxon>Hypocreomycetidae</taxon>
        <taxon>Glomerellales</taxon>
        <taxon>Glomerellaceae</taxon>
        <taxon>Colletotrichum</taxon>
        <taxon>Colletotrichum destructivum species complex</taxon>
    </lineage>
</organism>
<keyword evidence="2" id="KW-1185">Reference proteome</keyword>
<evidence type="ECO:0000313" key="1">
    <source>
        <dbReference type="EMBL" id="OBR10103.1"/>
    </source>
</evidence>
<dbReference type="AlphaFoldDB" id="A0A1B7YDD2"/>
<reference evidence="2" key="1">
    <citation type="journal article" date="2017" name="BMC Genomics">
        <title>Gapless genome assembly of Colletotrichum higginsianum reveals chromosome structure and association of transposable elements with secondary metabolite gene clusters.</title>
        <authorList>
            <person name="Dallery J.-F."/>
            <person name="Lapalu N."/>
            <person name="Zampounis A."/>
            <person name="Pigne S."/>
            <person name="Luyten I."/>
            <person name="Amselem J."/>
            <person name="Wittenberg A.H.J."/>
            <person name="Zhou S."/>
            <person name="de Queiroz M.V."/>
            <person name="Robin G.P."/>
            <person name="Auger A."/>
            <person name="Hainaut M."/>
            <person name="Henrissat B."/>
            <person name="Kim K.-T."/>
            <person name="Lee Y.-H."/>
            <person name="Lespinet O."/>
            <person name="Schwartz D.C."/>
            <person name="Thon M.R."/>
            <person name="O'Connell R.J."/>
        </authorList>
    </citation>
    <scope>NUCLEOTIDE SEQUENCE [LARGE SCALE GENOMIC DNA]</scope>
    <source>
        <strain evidence="2">IMI 349063</strain>
    </source>
</reference>
<gene>
    <name evidence="1" type="ORF">CH63R_05795</name>
</gene>
<proteinExistence type="predicted"/>
<sequence>MPLALQNNRREQAYLRLCSQAVPLLNAADREATFFRCICHALIMGSQKKILTDMTDLLFVENLGFTVSPISLHLLGPTVREGWRHQGYARFPGLLLVSLEGCCSLYSPVASSCYFG</sequence>
<evidence type="ECO:0000313" key="2">
    <source>
        <dbReference type="Proteomes" id="UP000092177"/>
    </source>
</evidence>
<dbReference type="GeneID" id="28864877"/>
<dbReference type="Proteomes" id="UP000092177">
    <property type="component" value="Chromosome 4"/>
</dbReference>
<dbReference type="VEuPathDB" id="FungiDB:CH63R_05795"/>